<dbReference type="PANTHER" id="PTHR42698:SF1">
    <property type="entry name" value="GTPASE ERA, MITOCHONDRIAL"/>
    <property type="match status" value="1"/>
</dbReference>
<dbReference type="InterPro" id="IPR005225">
    <property type="entry name" value="Small_GTP-bd"/>
</dbReference>
<dbReference type="CDD" id="cd04163">
    <property type="entry name" value="Era"/>
    <property type="match status" value="1"/>
</dbReference>
<dbReference type="SUPFAM" id="SSF54814">
    <property type="entry name" value="Prokaryotic type KH domain (KH-domain type II)"/>
    <property type="match status" value="1"/>
</dbReference>
<dbReference type="SUPFAM" id="SSF52540">
    <property type="entry name" value="P-loop containing nucleoside triphosphate hydrolases"/>
    <property type="match status" value="1"/>
</dbReference>
<dbReference type="GO" id="GO:0005525">
    <property type="term" value="F:GTP binding"/>
    <property type="evidence" value="ECO:0007669"/>
    <property type="project" value="UniProtKB-KW"/>
</dbReference>
<proteinExistence type="inferred from homology"/>
<dbReference type="HAMAP" id="MF_00367">
    <property type="entry name" value="GTPase_Era"/>
    <property type="match status" value="1"/>
</dbReference>
<dbReference type="EMBL" id="JALJOQ010000158">
    <property type="protein sequence ID" value="KAK9792758.1"/>
    <property type="molecule type" value="Genomic_DNA"/>
</dbReference>
<reference evidence="8 9" key="1">
    <citation type="journal article" date="2024" name="Nat. Commun.">
        <title>Phylogenomics reveals the evolutionary origins of lichenization in chlorophyte algae.</title>
        <authorList>
            <person name="Puginier C."/>
            <person name="Libourel C."/>
            <person name="Otte J."/>
            <person name="Skaloud P."/>
            <person name="Haon M."/>
            <person name="Grisel S."/>
            <person name="Petersen M."/>
            <person name="Berrin J.G."/>
            <person name="Delaux P.M."/>
            <person name="Dal Grande F."/>
            <person name="Keller J."/>
        </authorList>
    </citation>
    <scope>NUCLEOTIDE SEQUENCE [LARGE SCALE GENOMIC DNA]</scope>
    <source>
        <strain evidence="8 9">SAG 2036</strain>
    </source>
</reference>
<dbReference type="Pfam" id="PF07650">
    <property type="entry name" value="KH_2"/>
    <property type="match status" value="1"/>
</dbReference>
<dbReference type="PANTHER" id="PTHR42698">
    <property type="entry name" value="GTPASE ERA"/>
    <property type="match status" value="1"/>
</dbReference>
<evidence type="ECO:0000256" key="5">
    <source>
        <dbReference type="SAM" id="MobiDB-lite"/>
    </source>
</evidence>
<dbReference type="AlphaFoldDB" id="A0AAW1NSK9"/>
<evidence type="ECO:0000256" key="1">
    <source>
        <dbReference type="ARBA" id="ARBA00007921"/>
    </source>
</evidence>
<dbReference type="CDD" id="cd22534">
    <property type="entry name" value="KH-II_Era"/>
    <property type="match status" value="1"/>
</dbReference>
<dbReference type="InterPro" id="IPR015946">
    <property type="entry name" value="KH_dom-like_a/b"/>
</dbReference>
<dbReference type="InterPro" id="IPR009019">
    <property type="entry name" value="KH_sf_prok-type"/>
</dbReference>
<dbReference type="Gene3D" id="3.40.50.300">
    <property type="entry name" value="P-loop containing nucleotide triphosphate hydrolases"/>
    <property type="match status" value="1"/>
</dbReference>
<dbReference type="GO" id="GO:0043024">
    <property type="term" value="F:ribosomal small subunit binding"/>
    <property type="evidence" value="ECO:0007669"/>
    <property type="project" value="TreeGrafter"/>
</dbReference>
<dbReference type="GO" id="GO:0019843">
    <property type="term" value="F:rRNA binding"/>
    <property type="evidence" value="ECO:0007669"/>
    <property type="project" value="TreeGrafter"/>
</dbReference>
<comment type="similarity">
    <text evidence="1">Belongs to the TRAFAC class TrmE-Era-EngA-EngB-Septin-like GTPase superfamily. Era GTPase family.</text>
</comment>
<gene>
    <name evidence="8" type="ORF">WJX73_009051</name>
</gene>
<evidence type="ECO:0000313" key="8">
    <source>
        <dbReference type="EMBL" id="KAK9792758.1"/>
    </source>
</evidence>
<dbReference type="NCBIfam" id="TIGR00231">
    <property type="entry name" value="small_GTP"/>
    <property type="match status" value="1"/>
</dbReference>
<evidence type="ECO:0000256" key="4">
    <source>
        <dbReference type="ARBA" id="ARBA00023134"/>
    </source>
</evidence>
<evidence type="ECO:0000259" key="7">
    <source>
        <dbReference type="Pfam" id="PF07650"/>
    </source>
</evidence>
<comment type="caution">
    <text evidence="8">The sequence shown here is derived from an EMBL/GenBank/DDBJ whole genome shotgun (WGS) entry which is preliminary data.</text>
</comment>
<dbReference type="InterPro" id="IPR004044">
    <property type="entry name" value="KH_dom_type_2"/>
</dbReference>
<dbReference type="Proteomes" id="UP001465755">
    <property type="component" value="Unassembled WGS sequence"/>
</dbReference>
<feature type="domain" description="G" evidence="6">
    <location>
        <begin position="139"/>
        <end position="248"/>
    </location>
</feature>
<keyword evidence="3" id="KW-0694">RNA-binding</keyword>
<sequence>MRDRLTSLHAILRHCGVLPTRLAGQACFEDLGCLLWNPTRANNHAGRQNLSGDRAAATPVRSTPPDVAQKRMQTWAEIRRRKLQALPNFPKQEIVDPYHEQVQFEGPRKQFLLDGMGWAHSLQQNTENEVPVEDQKLLQVAVVGVPNAGKSSLVNALVGSKVAAVSKKTNTTTAAGLGAFLEGESQVALFDTPGVVDARHVKDSDQRLRVRSAWSMAGMCDLMLLIIDAHRQVTLPDPRVVHLVEELAAGPIPNWSCPPCLLVLNKVDLFAGADRRFASVTALQEKLQLKHPFEEVYPFSVTKGIGLDTLKSDLVSRATPGEWLLPGNETVDLSPAKLCEEIIREKAYERLYREVPYALRFERTAFRIAKNGDVLIKFNILVPNRHARVIAVGKHGSAIGEIGIRARRELEGLFRHRVHLFLDVIIRPESKAR</sequence>
<accession>A0AAW1NSK9</accession>
<dbReference type="Gene3D" id="3.30.300.20">
    <property type="match status" value="1"/>
</dbReference>
<evidence type="ECO:0000259" key="6">
    <source>
        <dbReference type="Pfam" id="PF01926"/>
    </source>
</evidence>
<evidence type="ECO:0000256" key="3">
    <source>
        <dbReference type="ARBA" id="ARBA00022884"/>
    </source>
</evidence>
<dbReference type="PRINTS" id="PR00326">
    <property type="entry name" value="GTP1OBG"/>
</dbReference>
<dbReference type="NCBIfam" id="TIGR00436">
    <property type="entry name" value="era"/>
    <property type="match status" value="1"/>
</dbReference>
<evidence type="ECO:0000256" key="2">
    <source>
        <dbReference type="ARBA" id="ARBA00022741"/>
    </source>
</evidence>
<protein>
    <submittedName>
        <fullName evidence="8">Uncharacterized protein</fullName>
    </submittedName>
</protein>
<evidence type="ECO:0000313" key="9">
    <source>
        <dbReference type="Proteomes" id="UP001465755"/>
    </source>
</evidence>
<dbReference type="Pfam" id="PF01926">
    <property type="entry name" value="MMR_HSR1"/>
    <property type="match status" value="1"/>
</dbReference>
<keyword evidence="4" id="KW-0342">GTP-binding</keyword>
<feature type="domain" description="KH type-2" evidence="7">
    <location>
        <begin position="367"/>
        <end position="428"/>
    </location>
</feature>
<dbReference type="InterPro" id="IPR030388">
    <property type="entry name" value="G_ERA_dom"/>
</dbReference>
<dbReference type="InterPro" id="IPR006073">
    <property type="entry name" value="GTP-bd"/>
</dbReference>
<organism evidence="8 9">
    <name type="scientific">Symbiochloris irregularis</name>
    <dbReference type="NCBI Taxonomy" id="706552"/>
    <lineage>
        <taxon>Eukaryota</taxon>
        <taxon>Viridiplantae</taxon>
        <taxon>Chlorophyta</taxon>
        <taxon>core chlorophytes</taxon>
        <taxon>Trebouxiophyceae</taxon>
        <taxon>Trebouxiales</taxon>
        <taxon>Trebouxiaceae</taxon>
        <taxon>Symbiochloris</taxon>
    </lineage>
</organism>
<name>A0AAW1NSK9_9CHLO</name>
<dbReference type="InterPro" id="IPR005662">
    <property type="entry name" value="GTPase_Era-like"/>
</dbReference>
<keyword evidence="9" id="KW-1185">Reference proteome</keyword>
<keyword evidence="2" id="KW-0547">Nucleotide-binding</keyword>
<feature type="region of interest" description="Disordered" evidence="5">
    <location>
        <begin position="45"/>
        <end position="64"/>
    </location>
</feature>
<dbReference type="InterPro" id="IPR027417">
    <property type="entry name" value="P-loop_NTPase"/>
</dbReference>
<dbReference type="GO" id="GO:0000028">
    <property type="term" value="P:ribosomal small subunit assembly"/>
    <property type="evidence" value="ECO:0007669"/>
    <property type="project" value="TreeGrafter"/>
</dbReference>